<reference evidence="3 5" key="1">
    <citation type="submission" date="2024-10" db="EMBL/GenBank/DDBJ databases">
        <authorList>
            <person name="Kim D."/>
        </authorList>
    </citation>
    <scope>NUCLEOTIDE SEQUENCE [LARGE SCALE GENOMIC DNA]</scope>
    <source>
        <strain evidence="3">BH-2024</strain>
    </source>
</reference>
<gene>
    <name evidence="4" type="ORF">niasHT_002521</name>
    <name evidence="3" type="ORF">niasHT_016248</name>
</gene>
<dbReference type="EMBL" id="JBICBT010000246">
    <property type="protein sequence ID" value="KAL3119433.1"/>
    <property type="molecule type" value="Genomic_DNA"/>
</dbReference>
<evidence type="ECO:0000313" key="5">
    <source>
        <dbReference type="Proteomes" id="UP001620626"/>
    </source>
</evidence>
<accession>A0ABD2LIV8</accession>
<keyword evidence="5" id="KW-1185">Reference proteome</keyword>
<feature type="chain" id="PRO_5044724283" evidence="2">
    <location>
        <begin position="23"/>
        <end position="137"/>
    </location>
</feature>
<dbReference type="AlphaFoldDB" id="A0ABD2LIV8"/>
<evidence type="ECO:0000313" key="4">
    <source>
        <dbReference type="EMBL" id="KAL3119433.1"/>
    </source>
</evidence>
<keyword evidence="1" id="KW-1133">Transmembrane helix</keyword>
<dbReference type="Proteomes" id="UP001620626">
    <property type="component" value="Unassembled WGS sequence"/>
</dbReference>
<dbReference type="EMBL" id="JBICBT010000395">
    <property type="protein sequence ID" value="KAL3115155.1"/>
    <property type="molecule type" value="Genomic_DNA"/>
</dbReference>
<protein>
    <submittedName>
        <fullName evidence="3">Uncharacterized protein</fullName>
    </submittedName>
</protein>
<evidence type="ECO:0000256" key="1">
    <source>
        <dbReference type="SAM" id="Phobius"/>
    </source>
</evidence>
<sequence>MLFYPISVSLILFAFFTGSAEAQNDAGVLGPVEETAGQIGRNLSCSAIHAAVRAIITAHPDWHQWFYEARQNQSDHIETCANTESGDVHDYLSEQVEMLRCPESRSRLMTVSIVFIIAFLITLAVAITLGILLYRKK</sequence>
<proteinExistence type="predicted"/>
<evidence type="ECO:0000256" key="2">
    <source>
        <dbReference type="SAM" id="SignalP"/>
    </source>
</evidence>
<feature type="transmembrane region" description="Helical" evidence="1">
    <location>
        <begin position="108"/>
        <end position="134"/>
    </location>
</feature>
<comment type="caution">
    <text evidence="3">The sequence shown here is derived from an EMBL/GenBank/DDBJ whole genome shotgun (WGS) entry which is preliminary data.</text>
</comment>
<organism evidence="3 5">
    <name type="scientific">Heterodera trifolii</name>
    <dbReference type="NCBI Taxonomy" id="157864"/>
    <lineage>
        <taxon>Eukaryota</taxon>
        <taxon>Metazoa</taxon>
        <taxon>Ecdysozoa</taxon>
        <taxon>Nematoda</taxon>
        <taxon>Chromadorea</taxon>
        <taxon>Rhabditida</taxon>
        <taxon>Tylenchina</taxon>
        <taxon>Tylenchomorpha</taxon>
        <taxon>Tylenchoidea</taxon>
        <taxon>Heteroderidae</taxon>
        <taxon>Heteroderinae</taxon>
        <taxon>Heterodera</taxon>
    </lineage>
</organism>
<evidence type="ECO:0000313" key="3">
    <source>
        <dbReference type="EMBL" id="KAL3115155.1"/>
    </source>
</evidence>
<keyword evidence="2" id="KW-0732">Signal</keyword>
<keyword evidence="1" id="KW-0812">Transmembrane</keyword>
<keyword evidence="1" id="KW-0472">Membrane</keyword>
<feature type="signal peptide" evidence="2">
    <location>
        <begin position="1"/>
        <end position="22"/>
    </location>
</feature>
<name>A0ABD2LIV8_9BILA</name>